<dbReference type="OrthoDB" id="4217619at2759"/>
<name>A0A0G2IB08_9PEZI</name>
<dbReference type="EMBL" id="LCUC01000105">
    <property type="protein sequence ID" value="KKY36890.1"/>
    <property type="molecule type" value="Genomic_DNA"/>
</dbReference>
<feature type="domain" description="PDZ-like" evidence="8">
    <location>
        <begin position="810"/>
        <end position="887"/>
    </location>
</feature>
<evidence type="ECO:0000313" key="10">
    <source>
        <dbReference type="Proteomes" id="UP000034680"/>
    </source>
</evidence>
<evidence type="ECO:0000256" key="1">
    <source>
        <dbReference type="ARBA" id="ARBA00002558"/>
    </source>
</evidence>
<organism evidence="9 10">
    <name type="scientific">Diaporthe ampelina</name>
    <dbReference type="NCBI Taxonomy" id="1214573"/>
    <lineage>
        <taxon>Eukaryota</taxon>
        <taxon>Fungi</taxon>
        <taxon>Dikarya</taxon>
        <taxon>Ascomycota</taxon>
        <taxon>Pezizomycotina</taxon>
        <taxon>Sordariomycetes</taxon>
        <taxon>Sordariomycetidae</taxon>
        <taxon>Diaporthales</taxon>
        <taxon>Diaporthaceae</taxon>
        <taxon>Diaporthe</taxon>
    </lineage>
</organism>
<comment type="caution">
    <text evidence="9">The sequence shown here is derived from an EMBL/GenBank/DDBJ whole genome shotgun (WGS) entry which is preliminary data.</text>
</comment>
<keyword evidence="9" id="KW-0378">Hydrolase</keyword>
<feature type="region of interest" description="Disordered" evidence="7">
    <location>
        <begin position="940"/>
        <end position="963"/>
    </location>
</feature>
<accession>A0A0G2IB08</accession>
<evidence type="ECO:0000256" key="3">
    <source>
        <dbReference type="ARBA" id="ARBA00020338"/>
    </source>
</evidence>
<dbReference type="GO" id="GO:0006915">
    <property type="term" value="P:apoptotic process"/>
    <property type="evidence" value="ECO:0007669"/>
    <property type="project" value="UniProtKB-KW"/>
</dbReference>
<dbReference type="SUPFAM" id="SSF50156">
    <property type="entry name" value="PDZ domain-like"/>
    <property type="match status" value="2"/>
</dbReference>
<keyword evidence="6" id="KW-0677">Repeat</keyword>
<keyword evidence="9" id="KW-0645">Protease</keyword>
<keyword evidence="10" id="KW-1185">Reference proteome</keyword>
<dbReference type="GO" id="GO:0006508">
    <property type="term" value="P:proteolysis"/>
    <property type="evidence" value="ECO:0007669"/>
    <property type="project" value="UniProtKB-KW"/>
</dbReference>
<dbReference type="InterPro" id="IPR036034">
    <property type="entry name" value="PDZ_sf"/>
</dbReference>
<dbReference type="CDD" id="cd06719">
    <property type="entry name" value="PDZ2-4_Nma111p-like"/>
    <property type="match status" value="2"/>
</dbReference>
<evidence type="ECO:0000256" key="2">
    <source>
        <dbReference type="ARBA" id="ARBA00010541"/>
    </source>
</evidence>
<dbReference type="InterPro" id="IPR001940">
    <property type="entry name" value="Peptidase_S1C"/>
</dbReference>
<dbReference type="SUPFAM" id="SSF50494">
    <property type="entry name" value="Trypsin-like serine proteases"/>
    <property type="match status" value="2"/>
</dbReference>
<dbReference type="Gene3D" id="2.40.10.120">
    <property type="match status" value="2"/>
</dbReference>
<evidence type="ECO:0000256" key="5">
    <source>
        <dbReference type="ARBA" id="ARBA00022703"/>
    </source>
</evidence>
<comment type="function">
    <text evidence="1">Nuclear serine protease which mediates apoptosis.</text>
</comment>
<keyword evidence="5" id="KW-0053">Apoptosis</keyword>
<feature type="compositionally biased region" description="Acidic residues" evidence="7">
    <location>
        <begin position="953"/>
        <end position="963"/>
    </location>
</feature>
<dbReference type="AlphaFoldDB" id="A0A0G2IB08"/>
<comment type="similarity">
    <text evidence="2">Belongs to the peptidase S1C family.</text>
</comment>
<protein>
    <recommendedName>
        <fullName evidence="3">Pro-apoptotic serine protease NMA111</fullName>
    </recommendedName>
    <alternativeName>
        <fullName evidence="4">Pro-apoptotic serine protease nma111</fullName>
    </alternativeName>
</protein>
<dbReference type="Gene3D" id="2.30.42.10">
    <property type="match status" value="2"/>
</dbReference>
<dbReference type="PANTHER" id="PTHR46366">
    <property type="entry name" value="PRO-APOPTOTIC SERINE PROTEASE NMA111"/>
    <property type="match status" value="1"/>
</dbReference>
<reference evidence="9 10" key="2">
    <citation type="submission" date="2015-05" db="EMBL/GenBank/DDBJ databases">
        <authorList>
            <person name="Morales-Cruz A."/>
            <person name="Amrine K.C."/>
            <person name="Cantu D."/>
        </authorList>
    </citation>
    <scope>NUCLEOTIDE SEQUENCE [LARGE SCALE GENOMIC DNA]</scope>
    <source>
        <strain evidence="9">DA912</strain>
    </source>
</reference>
<dbReference type="Pfam" id="PF12812">
    <property type="entry name" value="PDZ_1"/>
    <property type="match status" value="2"/>
</dbReference>
<dbReference type="PANTHER" id="PTHR46366:SF8">
    <property type="entry name" value="PRO-APOPTOTIC SERINE PROTEASE NMA111"/>
    <property type="match status" value="1"/>
</dbReference>
<gene>
    <name evidence="9" type="ORF">UCDDA912_g03117</name>
</gene>
<dbReference type="STRING" id="1214573.A0A0G2IB08"/>
<dbReference type="Pfam" id="PF13365">
    <property type="entry name" value="Trypsin_2"/>
    <property type="match status" value="1"/>
</dbReference>
<dbReference type="GO" id="GO:0004252">
    <property type="term" value="F:serine-type endopeptidase activity"/>
    <property type="evidence" value="ECO:0007669"/>
    <property type="project" value="InterPro"/>
</dbReference>
<evidence type="ECO:0000256" key="6">
    <source>
        <dbReference type="ARBA" id="ARBA00022737"/>
    </source>
</evidence>
<proteinExistence type="inferred from homology"/>
<evidence type="ECO:0000256" key="4">
    <source>
        <dbReference type="ARBA" id="ARBA00021524"/>
    </source>
</evidence>
<feature type="region of interest" description="Disordered" evidence="7">
    <location>
        <begin position="1"/>
        <end position="47"/>
    </location>
</feature>
<dbReference type="InterPro" id="IPR009003">
    <property type="entry name" value="Peptidase_S1_PA"/>
</dbReference>
<evidence type="ECO:0000256" key="7">
    <source>
        <dbReference type="SAM" id="MobiDB-lite"/>
    </source>
</evidence>
<dbReference type="InterPro" id="IPR025926">
    <property type="entry name" value="PDZ-like_dom"/>
</dbReference>
<dbReference type="CDD" id="cd06786">
    <property type="entry name" value="cpPDZ1_ScNma111-like"/>
    <property type="match status" value="1"/>
</dbReference>
<feature type="domain" description="PDZ-like" evidence="8">
    <location>
        <begin position="334"/>
        <end position="409"/>
    </location>
</feature>
<evidence type="ECO:0000259" key="8">
    <source>
        <dbReference type="Pfam" id="PF12812"/>
    </source>
</evidence>
<dbReference type="Proteomes" id="UP000034680">
    <property type="component" value="Unassembled WGS sequence"/>
</dbReference>
<reference evidence="9 10" key="1">
    <citation type="submission" date="2015-05" db="EMBL/GenBank/DDBJ databases">
        <title>Distinctive expansion of gene families associated with plant cell wall degradation and secondary metabolism in the genomes of grapevine trunk pathogens.</title>
        <authorList>
            <person name="Lawrence D.P."/>
            <person name="Travadon R."/>
            <person name="Rolshausen P.E."/>
            <person name="Baumgartner K."/>
        </authorList>
    </citation>
    <scope>NUCLEOTIDE SEQUENCE [LARGE SCALE GENOMIC DNA]</scope>
    <source>
        <strain evidence="9">DA912</strain>
    </source>
</reference>
<sequence>MNGTNTSPRAKRKPSPFDALETGRPPKHHRHSLNGKQSAGDNTPDIEAADLDMHDHEFIEEAALQTLPSLGPDTAEWQLTIENVVRNVVSIRFCQTCSFDTDPALNSEATGFVVDAERGYILTNRHVVGAGPFWGYCIFDNHEEVDAYPVYRDPVHDFGILKFDPKAIKYMPVKALTLRPDLAKVGIEIRVVGNDAGEKLSILSGVISRLDRNAPEYGEGYSDFKGDVQCQFLLKPFDECRRLGLSSEWEAQMRKQFPRETNMLVAEIVLPEGPSHGKVEEGDVLVKVNDELITSFVRLDDIMDSNVGSTVKLLLQRGGDDVEVEIEVGDLHGITPDRFVSVAGGSFHTLSYQQARLYGVAARGVYICEATGSFRFDNSDNGWILQTLDHKKVPDLETFIEVAKGIPDKSRVVVTYKHLRDLHTLNTTIIYIDRHWSSKMKLAVRNDESGVWDFTDLADPIPPVPPVPRKASFIQLEHTSHPAVAELVKSFVHVNCTMPVKLDGFPKNRKWGMGLVVDADKGLVVISRAIVPYDLCDISITIADSIVVEGKVVFLHPLQNYAIIQYDPKLVDAPVQSARLSSEEITQGASTYFIGYNRIGRVVHAATTVTEIFAVAIPANSGAPRYRAVNVDAITVDTSLSQQCGSGVLVAPDGTVQALWLTYLGERNPSTHRDEEYHLGLATPTLLPVVSQISKGVVPDLRMLSVEFRSIAMSQARLMGVSEEWIAQVSRVNTSHHQLFMVTKRTFERKDKEGDEALLEGDILLTLNGKLITRISELDIMYSNNFLDAVIVRDCEEIQLKLPTVAADDVETDRAVSFCGAVLHRPHHAVRQQISKLFSEVYVSARTRGSPAYQYGLAPTNFITHVNNKPTPDIESFIAAVVDIPDNTYFRLRAVTFDSVPWVITMKKNEHYFPTVEWIKDSLAECGWRRLTYEAGKKIEGEGQEGVPSVTDDTGEPDDAAAI</sequence>
<dbReference type="PRINTS" id="PR00834">
    <property type="entry name" value="PROTEASES2C"/>
</dbReference>
<evidence type="ECO:0000313" key="9">
    <source>
        <dbReference type="EMBL" id="KKY36890.1"/>
    </source>
</evidence>